<dbReference type="GeneID" id="4354137"/>
<dbReference type="HOGENOM" id="CLU_1864715_0_0_1"/>
<name>Q0C9K2_ASPTN</name>
<sequence length="137" mass="15087">MLQPPPSWRTAGALHAAKETRNIAQKLTESDKQVVVWGSQSGTAEGFAKSLARDIAWRDDLFAAFRRNLGITETDLQYIPTLTEDESLGPIDLHYGEPDPHLLPRAQCSAVRPLRVISTRELFSPSAGLHLDLDLAA</sequence>
<dbReference type="RefSeq" id="XP_001218254.1">
    <property type="nucleotide sequence ID" value="XM_001218253.1"/>
</dbReference>
<dbReference type="AlphaFoldDB" id="Q0C9K2"/>
<protein>
    <submittedName>
        <fullName evidence="1">Uncharacterized protein</fullName>
    </submittedName>
</protein>
<evidence type="ECO:0000313" key="2">
    <source>
        <dbReference type="Proteomes" id="UP000007963"/>
    </source>
</evidence>
<dbReference type="OrthoDB" id="5152852at2759"/>
<evidence type="ECO:0000313" key="1">
    <source>
        <dbReference type="EMBL" id="EAU29823.1"/>
    </source>
</evidence>
<dbReference type="InterPro" id="IPR029039">
    <property type="entry name" value="Flavoprotein-like_sf"/>
</dbReference>
<accession>Q0C9K2</accession>
<dbReference type="STRING" id="341663.Q0C9K2"/>
<dbReference type="Gene3D" id="3.40.50.360">
    <property type="match status" value="1"/>
</dbReference>
<dbReference type="EMBL" id="CH476608">
    <property type="protein sequence ID" value="EAU29823.1"/>
    <property type="molecule type" value="Genomic_DNA"/>
</dbReference>
<dbReference type="VEuPathDB" id="FungiDB:ATEG_09632"/>
<dbReference type="Proteomes" id="UP000007963">
    <property type="component" value="Unassembled WGS sequence"/>
</dbReference>
<proteinExistence type="predicted"/>
<organism evidence="1 2">
    <name type="scientific">Aspergillus terreus (strain NIH 2624 / FGSC A1156)</name>
    <dbReference type="NCBI Taxonomy" id="341663"/>
    <lineage>
        <taxon>Eukaryota</taxon>
        <taxon>Fungi</taxon>
        <taxon>Dikarya</taxon>
        <taxon>Ascomycota</taxon>
        <taxon>Pezizomycotina</taxon>
        <taxon>Eurotiomycetes</taxon>
        <taxon>Eurotiomycetidae</taxon>
        <taxon>Eurotiales</taxon>
        <taxon>Aspergillaceae</taxon>
        <taxon>Aspergillus</taxon>
        <taxon>Aspergillus subgen. Circumdati</taxon>
    </lineage>
</organism>
<gene>
    <name evidence="1" type="ORF">ATEG_09632</name>
</gene>
<reference evidence="2" key="1">
    <citation type="submission" date="2005-09" db="EMBL/GenBank/DDBJ databases">
        <title>Annotation of the Aspergillus terreus NIH2624 genome.</title>
        <authorList>
            <person name="Birren B.W."/>
            <person name="Lander E.S."/>
            <person name="Galagan J.E."/>
            <person name="Nusbaum C."/>
            <person name="Devon K."/>
            <person name="Henn M."/>
            <person name="Ma L.-J."/>
            <person name="Jaffe D.B."/>
            <person name="Butler J."/>
            <person name="Alvarez P."/>
            <person name="Gnerre S."/>
            <person name="Grabherr M."/>
            <person name="Kleber M."/>
            <person name="Mauceli E.W."/>
            <person name="Brockman W."/>
            <person name="Rounsley S."/>
            <person name="Young S.K."/>
            <person name="LaButti K."/>
            <person name="Pushparaj V."/>
            <person name="DeCaprio D."/>
            <person name="Crawford M."/>
            <person name="Koehrsen M."/>
            <person name="Engels R."/>
            <person name="Montgomery P."/>
            <person name="Pearson M."/>
            <person name="Howarth C."/>
            <person name="Larson L."/>
            <person name="Luoma S."/>
            <person name="White J."/>
            <person name="Alvarado L."/>
            <person name="Kodira C.D."/>
            <person name="Zeng Q."/>
            <person name="Oleary S."/>
            <person name="Yandava C."/>
            <person name="Denning D.W."/>
            <person name="Nierman W.C."/>
            <person name="Milne T."/>
            <person name="Madden K."/>
        </authorList>
    </citation>
    <scope>NUCLEOTIDE SEQUENCE [LARGE SCALE GENOMIC DNA]</scope>
    <source>
        <strain evidence="2">NIH 2624 / FGSC A1156</strain>
    </source>
</reference>